<dbReference type="Proteomes" id="UP000054270">
    <property type="component" value="Unassembled WGS sequence"/>
</dbReference>
<evidence type="ECO:0008006" key="3">
    <source>
        <dbReference type="Google" id="ProtNLM"/>
    </source>
</evidence>
<dbReference type="STRING" id="945553.A0A0D2M949"/>
<protein>
    <recommendedName>
        <fullName evidence="3">F-box domain-containing protein</fullName>
    </recommendedName>
</protein>
<dbReference type="EMBL" id="KN817573">
    <property type="protein sequence ID" value="KJA19858.1"/>
    <property type="molecule type" value="Genomic_DNA"/>
</dbReference>
<name>A0A0D2M949_HYPSF</name>
<dbReference type="AlphaFoldDB" id="A0A0D2M949"/>
<proteinExistence type="predicted"/>
<dbReference type="OrthoDB" id="3365698at2759"/>
<keyword evidence="2" id="KW-1185">Reference proteome</keyword>
<evidence type="ECO:0000313" key="1">
    <source>
        <dbReference type="EMBL" id="KJA19858.1"/>
    </source>
</evidence>
<organism evidence="1 2">
    <name type="scientific">Hypholoma sublateritium (strain FD-334 SS-4)</name>
    <dbReference type="NCBI Taxonomy" id="945553"/>
    <lineage>
        <taxon>Eukaryota</taxon>
        <taxon>Fungi</taxon>
        <taxon>Dikarya</taxon>
        <taxon>Basidiomycota</taxon>
        <taxon>Agaricomycotina</taxon>
        <taxon>Agaricomycetes</taxon>
        <taxon>Agaricomycetidae</taxon>
        <taxon>Agaricales</taxon>
        <taxon>Agaricineae</taxon>
        <taxon>Strophariaceae</taxon>
        <taxon>Hypholoma</taxon>
    </lineage>
</organism>
<gene>
    <name evidence="1" type="ORF">HYPSUDRAFT_143290</name>
</gene>
<accession>A0A0D2M949</accession>
<feature type="non-terminal residue" evidence="1">
    <location>
        <position position="106"/>
    </location>
</feature>
<sequence>MRSVEHETRMASLEIRQKIMRVDAHINALQQQRRTLIGEATTQQSVLQLCDKLKAPIRRIPRDIVKEIAISCLPPRPTPSPQHFPLVFSHVCSLWRTVALSTPRMW</sequence>
<evidence type="ECO:0000313" key="2">
    <source>
        <dbReference type="Proteomes" id="UP000054270"/>
    </source>
</evidence>
<reference evidence="2" key="1">
    <citation type="submission" date="2014-04" db="EMBL/GenBank/DDBJ databases">
        <title>Evolutionary Origins and Diversification of the Mycorrhizal Mutualists.</title>
        <authorList>
            <consortium name="DOE Joint Genome Institute"/>
            <consortium name="Mycorrhizal Genomics Consortium"/>
            <person name="Kohler A."/>
            <person name="Kuo A."/>
            <person name="Nagy L.G."/>
            <person name="Floudas D."/>
            <person name="Copeland A."/>
            <person name="Barry K.W."/>
            <person name="Cichocki N."/>
            <person name="Veneault-Fourrey C."/>
            <person name="LaButti K."/>
            <person name="Lindquist E.A."/>
            <person name="Lipzen A."/>
            <person name="Lundell T."/>
            <person name="Morin E."/>
            <person name="Murat C."/>
            <person name="Riley R."/>
            <person name="Ohm R."/>
            <person name="Sun H."/>
            <person name="Tunlid A."/>
            <person name="Henrissat B."/>
            <person name="Grigoriev I.V."/>
            <person name="Hibbett D.S."/>
            <person name="Martin F."/>
        </authorList>
    </citation>
    <scope>NUCLEOTIDE SEQUENCE [LARGE SCALE GENOMIC DNA]</scope>
    <source>
        <strain evidence="2">FD-334 SS-4</strain>
    </source>
</reference>